<protein>
    <submittedName>
        <fullName evidence="1">Uncharacterized protein</fullName>
    </submittedName>
</protein>
<evidence type="ECO:0000313" key="1">
    <source>
        <dbReference type="EMBL" id="CAH7682413.1"/>
    </source>
</evidence>
<comment type="caution">
    <text evidence="1">The sequence shown here is derived from an EMBL/GenBank/DDBJ whole genome shotgun (WGS) entry which is preliminary data.</text>
</comment>
<dbReference type="AlphaFoldDB" id="A0AAV0B6E0"/>
<proteinExistence type="predicted"/>
<reference evidence="1" key="1">
    <citation type="submission" date="2022-06" db="EMBL/GenBank/DDBJ databases">
        <authorList>
            <consortium name="SYNGENTA / RWTH Aachen University"/>
        </authorList>
    </citation>
    <scope>NUCLEOTIDE SEQUENCE</scope>
</reference>
<accession>A0AAV0B6E0</accession>
<dbReference type="EMBL" id="CALTRL010004072">
    <property type="protein sequence ID" value="CAH7682413.1"/>
    <property type="molecule type" value="Genomic_DNA"/>
</dbReference>
<keyword evidence="2" id="KW-1185">Reference proteome</keyword>
<name>A0AAV0B6E0_PHAPC</name>
<sequence length="66" mass="7275">MSFRWEEIGRKGQMVGSEDPCSEETTLGIEYCDDMEEEGRGKGDGGCGFNILRGLLGIDRVKGTEE</sequence>
<dbReference type="Proteomes" id="UP001153365">
    <property type="component" value="Unassembled WGS sequence"/>
</dbReference>
<gene>
    <name evidence="1" type="ORF">PPACK8108_LOCUS15331</name>
</gene>
<organism evidence="1 2">
    <name type="scientific">Phakopsora pachyrhizi</name>
    <name type="common">Asian soybean rust disease fungus</name>
    <dbReference type="NCBI Taxonomy" id="170000"/>
    <lineage>
        <taxon>Eukaryota</taxon>
        <taxon>Fungi</taxon>
        <taxon>Dikarya</taxon>
        <taxon>Basidiomycota</taxon>
        <taxon>Pucciniomycotina</taxon>
        <taxon>Pucciniomycetes</taxon>
        <taxon>Pucciniales</taxon>
        <taxon>Phakopsoraceae</taxon>
        <taxon>Phakopsora</taxon>
    </lineage>
</organism>
<evidence type="ECO:0000313" key="2">
    <source>
        <dbReference type="Proteomes" id="UP001153365"/>
    </source>
</evidence>